<dbReference type="InterPro" id="IPR017629">
    <property type="entry name" value="4OH_2_O-val_aldolase"/>
</dbReference>
<dbReference type="PATRIC" id="fig|162209.4.peg.3750"/>
<dbReference type="RefSeq" id="WP_062409690.1">
    <property type="nucleotide sequence ID" value="NZ_CP013652.1"/>
</dbReference>
<reference evidence="10 11" key="2">
    <citation type="journal article" date="2016" name="Genome Announc.">
        <title>Complete Genome Sequences of Two Interactive Moderate Thermophiles, Paenibacillus napthalenovorans 32O-Y and Paenibacillus sp. 32O-W.</title>
        <authorList>
            <person name="Butler R.R.III."/>
            <person name="Wang J."/>
            <person name="Stark B.C."/>
            <person name="Pombert J.F."/>
        </authorList>
    </citation>
    <scope>NUCLEOTIDE SEQUENCE [LARGE SCALE GENOMIC DNA]</scope>
    <source>
        <strain evidence="10 11">32O-Y</strain>
    </source>
</reference>
<feature type="active site" description="Proton acceptor" evidence="7">
    <location>
        <position position="18"/>
    </location>
</feature>
<evidence type="ECO:0000256" key="5">
    <source>
        <dbReference type="ARBA" id="ARBA00023239"/>
    </source>
</evidence>
<dbReference type="NCBIfam" id="TIGR03217">
    <property type="entry name" value="4OH_2_O_val_ald"/>
    <property type="match status" value="1"/>
</dbReference>
<dbReference type="InterPro" id="IPR050073">
    <property type="entry name" value="2-IPM_HCS-like"/>
</dbReference>
<organism evidence="10 11">
    <name type="scientific">Paenibacillus naphthalenovorans</name>
    <dbReference type="NCBI Taxonomy" id="162209"/>
    <lineage>
        <taxon>Bacteria</taxon>
        <taxon>Bacillati</taxon>
        <taxon>Bacillota</taxon>
        <taxon>Bacilli</taxon>
        <taxon>Bacillales</taxon>
        <taxon>Paenibacillaceae</taxon>
        <taxon>Paenibacillus</taxon>
    </lineage>
</organism>
<accession>A0A0U2UC72</accession>
<feature type="domain" description="Pyruvate carboxyltransferase" evidence="9">
    <location>
        <begin position="6"/>
        <end position="256"/>
    </location>
</feature>
<keyword evidence="3 7" id="KW-0058">Aromatic hydrocarbons catabolism</keyword>
<dbReference type="STRING" id="162209.IJ22_35270"/>
<keyword evidence="11" id="KW-1185">Reference proteome</keyword>
<dbReference type="Gene3D" id="3.20.20.70">
    <property type="entry name" value="Aldolase class I"/>
    <property type="match status" value="1"/>
</dbReference>
<evidence type="ECO:0000256" key="6">
    <source>
        <dbReference type="ARBA" id="ARBA00023518"/>
    </source>
</evidence>
<feature type="binding site" evidence="7">
    <location>
        <position position="15"/>
    </location>
    <ligand>
        <name>Mn(2+)</name>
        <dbReference type="ChEBI" id="CHEBI:29035"/>
    </ligand>
</feature>
<dbReference type="KEGG" id="pnp:IJ22_35270"/>
<dbReference type="EC" id="4.1.3.39" evidence="7 8"/>
<dbReference type="OrthoDB" id="9804858at2"/>
<dbReference type="PROSITE" id="PS50991">
    <property type="entry name" value="PYR_CT"/>
    <property type="match status" value="1"/>
</dbReference>
<gene>
    <name evidence="10" type="ORF">IJ22_35270</name>
</gene>
<comment type="catalytic activity">
    <reaction evidence="6">
        <text>(S)-4-hydroxy-2-oxohexanoate = propanal + pyruvate</text>
        <dbReference type="Rhea" id="RHEA:36003"/>
        <dbReference type="ChEBI" id="CHEBI:15361"/>
        <dbReference type="ChEBI" id="CHEBI:17153"/>
        <dbReference type="ChEBI" id="CHEBI:73142"/>
        <dbReference type="EC" id="4.1.3.43"/>
    </reaction>
    <physiologicalReaction direction="left-to-right" evidence="6">
        <dbReference type="Rhea" id="RHEA:36004"/>
    </physiologicalReaction>
</comment>
<name>A0A0U2UC72_9BACL</name>
<dbReference type="Pfam" id="PF07836">
    <property type="entry name" value="DmpG_comm"/>
    <property type="match status" value="1"/>
</dbReference>
<dbReference type="SUPFAM" id="SSF51569">
    <property type="entry name" value="Aldolase"/>
    <property type="match status" value="1"/>
</dbReference>
<dbReference type="Gene3D" id="1.10.8.60">
    <property type="match status" value="1"/>
</dbReference>
<feature type="binding site" evidence="7">
    <location>
        <begin position="14"/>
        <end position="15"/>
    </location>
    <ligand>
        <name>substrate</name>
    </ligand>
</feature>
<dbReference type="PANTHER" id="PTHR10277">
    <property type="entry name" value="HOMOCITRATE SYNTHASE-RELATED"/>
    <property type="match status" value="1"/>
</dbReference>
<dbReference type="GO" id="GO:0008701">
    <property type="term" value="F:4-hydroxy-2-oxovalerate aldolase activity"/>
    <property type="evidence" value="ECO:0007669"/>
    <property type="project" value="UniProtKB-UniRule"/>
</dbReference>
<feature type="binding site" evidence="7">
    <location>
        <position position="286"/>
    </location>
    <ligand>
        <name>substrate</name>
    </ligand>
</feature>
<dbReference type="EMBL" id="CP013652">
    <property type="protein sequence ID" value="ALS23865.1"/>
    <property type="molecule type" value="Genomic_DNA"/>
</dbReference>
<evidence type="ECO:0000256" key="3">
    <source>
        <dbReference type="ARBA" id="ARBA00022797"/>
    </source>
</evidence>
<dbReference type="InterPro" id="IPR000891">
    <property type="entry name" value="PYR_CT"/>
</dbReference>
<feature type="site" description="Transition state stabilizer" evidence="7">
    <location>
        <position position="14"/>
    </location>
</feature>
<evidence type="ECO:0000256" key="8">
    <source>
        <dbReference type="NCBIfam" id="TIGR03217"/>
    </source>
</evidence>
<sequence length="334" mass="35885">MTPTKVRVMDTTLRDGSHAIRHRFTKEQVHNIVKALDEAGVPVIEISHGDGLAGSSMQYGMSLVDEFELIEEAAKTSKNAKIASLLLPGIGTRKELKQAKDCGISMVRIATQCSEADISEQHFGLAKELGLETVGFLMMAHMLSPEDLAKQAKLMESYGADIVYIVDSAGTMMPQDVTARVKALTGELKVPIGYHAHNNIGLAIGNSLAAVEAGAACIDASTSGLGAGSGNTQTEVLVAALSKVGCETGIDLFKIMDAAEYIVQPMMEYPMTINRDALTIGYTGLYSTFLMHAKKAGEKFNIDPREILLELSRRKAVAGQEDWILDVAAELANR</sequence>
<keyword evidence="5 7" id="KW-0456">Lyase</keyword>
<keyword evidence="4 7" id="KW-0464">Manganese</keyword>
<dbReference type="InterPro" id="IPR013785">
    <property type="entry name" value="Aldolase_TIM"/>
</dbReference>
<feature type="binding site" evidence="7">
    <location>
        <position position="168"/>
    </location>
    <ligand>
        <name>substrate</name>
    </ligand>
</feature>
<feature type="binding site" evidence="7">
    <location>
        <position position="197"/>
    </location>
    <ligand>
        <name>Mn(2+)</name>
        <dbReference type="ChEBI" id="CHEBI:29035"/>
    </ligand>
</feature>
<dbReference type="SUPFAM" id="SSF89000">
    <property type="entry name" value="post-HMGL domain-like"/>
    <property type="match status" value="1"/>
</dbReference>
<dbReference type="GO" id="GO:0003852">
    <property type="term" value="F:2-isopropylmalate synthase activity"/>
    <property type="evidence" value="ECO:0007669"/>
    <property type="project" value="TreeGrafter"/>
</dbReference>
<keyword evidence="2 7" id="KW-0479">Metal-binding</keyword>
<dbReference type="PANTHER" id="PTHR10277:SF9">
    <property type="entry name" value="2-ISOPROPYLMALATE SYNTHASE 1, CHLOROPLASTIC-RELATED"/>
    <property type="match status" value="1"/>
</dbReference>
<dbReference type="HAMAP" id="MF_01656">
    <property type="entry name" value="HOA"/>
    <property type="match status" value="1"/>
</dbReference>
<evidence type="ECO:0000259" key="9">
    <source>
        <dbReference type="PROSITE" id="PS50991"/>
    </source>
</evidence>
<evidence type="ECO:0000256" key="7">
    <source>
        <dbReference type="HAMAP-Rule" id="MF_01656"/>
    </source>
</evidence>
<dbReference type="NCBIfam" id="NF006049">
    <property type="entry name" value="PRK08195.1"/>
    <property type="match status" value="1"/>
</dbReference>
<reference evidence="11" key="1">
    <citation type="submission" date="2015-12" db="EMBL/GenBank/DDBJ databases">
        <title>Complete genome sequences of two moderately thermophilic Paenibacillus species.</title>
        <authorList>
            <person name="Butler R.III."/>
            <person name="Wang J."/>
            <person name="Stark B.C."/>
            <person name="Pombert J.-F."/>
        </authorList>
    </citation>
    <scope>NUCLEOTIDE SEQUENCE [LARGE SCALE GENOMIC DNA]</scope>
    <source>
        <strain evidence="11">32O-Y</strain>
    </source>
</reference>
<dbReference type="GO" id="GO:0030145">
    <property type="term" value="F:manganese ion binding"/>
    <property type="evidence" value="ECO:0007669"/>
    <property type="project" value="UniProtKB-UniRule"/>
</dbReference>
<feature type="binding site" evidence="7">
    <location>
        <position position="195"/>
    </location>
    <ligand>
        <name>substrate</name>
    </ligand>
</feature>
<dbReference type="Pfam" id="PF00682">
    <property type="entry name" value="HMGL-like"/>
    <property type="match status" value="1"/>
</dbReference>
<evidence type="ECO:0000256" key="4">
    <source>
        <dbReference type="ARBA" id="ARBA00023211"/>
    </source>
</evidence>
<dbReference type="GO" id="GO:0009098">
    <property type="term" value="P:L-leucine biosynthetic process"/>
    <property type="evidence" value="ECO:0007669"/>
    <property type="project" value="TreeGrafter"/>
</dbReference>
<dbReference type="Proteomes" id="UP000061660">
    <property type="component" value="Chromosome"/>
</dbReference>
<evidence type="ECO:0000256" key="1">
    <source>
        <dbReference type="ARBA" id="ARBA00008944"/>
    </source>
</evidence>
<dbReference type="CDD" id="cd07943">
    <property type="entry name" value="DRE_TIM_HOA"/>
    <property type="match status" value="1"/>
</dbReference>
<feature type="binding site" evidence="7">
    <location>
        <position position="195"/>
    </location>
    <ligand>
        <name>Mn(2+)</name>
        <dbReference type="ChEBI" id="CHEBI:29035"/>
    </ligand>
</feature>
<evidence type="ECO:0000313" key="10">
    <source>
        <dbReference type="EMBL" id="ALS23865.1"/>
    </source>
</evidence>
<protein>
    <recommendedName>
        <fullName evidence="7 8">4-hydroxy-2-oxovalerate aldolase</fullName>
        <shortName evidence="7">HOA</shortName>
        <ecNumber evidence="7 8">4.1.3.39</ecNumber>
    </recommendedName>
    <alternativeName>
        <fullName evidence="7">4-hydroxy-2-keto-pentanoic acid aldolase</fullName>
    </alternativeName>
    <alternativeName>
        <fullName evidence="7">4-hydroxy-2-oxopentanoate aldolase</fullName>
    </alternativeName>
</protein>
<evidence type="ECO:0000313" key="11">
    <source>
        <dbReference type="Proteomes" id="UP000061660"/>
    </source>
</evidence>
<dbReference type="AlphaFoldDB" id="A0A0U2UC72"/>
<dbReference type="InterPro" id="IPR012425">
    <property type="entry name" value="DmpG_comm"/>
</dbReference>
<dbReference type="InterPro" id="IPR035685">
    <property type="entry name" value="DRE_TIM_HOA"/>
</dbReference>
<evidence type="ECO:0000256" key="2">
    <source>
        <dbReference type="ARBA" id="ARBA00022723"/>
    </source>
</evidence>
<proteinExistence type="inferred from homology"/>
<comment type="catalytic activity">
    <reaction evidence="7">
        <text>(S)-4-hydroxy-2-oxopentanoate = acetaldehyde + pyruvate</text>
        <dbReference type="Rhea" id="RHEA:22624"/>
        <dbReference type="ChEBI" id="CHEBI:15343"/>
        <dbReference type="ChEBI" id="CHEBI:15361"/>
        <dbReference type="ChEBI" id="CHEBI:73143"/>
        <dbReference type="EC" id="4.1.3.39"/>
    </reaction>
</comment>
<comment type="similarity">
    <text evidence="1 7">Belongs to the 4-hydroxy-2-oxovalerate aldolase family.</text>
</comment>